<dbReference type="EMBL" id="CM055114">
    <property type="protein sequence ID" value="KAJ7514945.1"/>
    <property type="molecule type" value="Genomic_DNA"/>
</dbReference>
<evidence type="ECO:0000313" key="2">
    <source>
        <dbReference type="Proteomes" id="UP001162992"/>
    </source>
</evidence>
<accession>A0ACC2ABN3</accession>
<sequence>MAEGEELIEDLPLSTMFEQAQQIHSRSCTSQLELDELRKGCRLLEECQMKIDKFGLFSANEEKEDIATTHLKYLLVPYYLGELMEKLPNLDRLELLKLAHIHLQTFVRSCECLELVPDSELQNLSRECLPDAATRRAEKIARFKRQKAAEEKLQEIKEHKDRKRRSTQAAASGAVFEYGEENLADEDEEEEREAWFMQISLALCKVFDLLEMLHREEEMLAAIKEEKRKVGKEALTRELLDERHAKAEAWHRDASSKAKSFKPVKAIACASFAQDVIEGRANLSEGHQHAHQSVLFGPATLSRGSITTERERISAQVFQPSYRLPTMSIEEAGLREMEIMQKWTERNSKLQEEAKSSWVDDQSKQDGSDDEAAENKSRAWDDWKDEHPRGAGNKKLTPCG</sequence>
<comment type="caution">
    <text evidence="1">The sequence shown here is derived from an EMBL/GenBank/DDBJ whole genome shotgun (WGS) entry which is preliminary data.</text>
</comment>
<reference evidence="2" key="1">
    <citation type="journal article" date="2024" name="Proc. Natl. Acad. Sci. U.S.A.">
        <title>Extraordinary preservation of gene collinearity over three hundred million years revealed in homosporous lycophytes.</title>
        <authorList>
            <person name="Li C."/>
            <person name="Wickell D."/>
            <person name="Kuo L.Y."/>
            <person name="Chen X."/>
            <person name="Nie B."/>
            <person name="Liao X."/>
            <person name="Peng D."/>
            <person name="Ji J."/>
            <person name="Jenkins J."/>
            <person name="Williams M."/>
            <person name="Shu S."/>
            <person name="Plott C."/>
            <person name="Barry K."/>
            <person name="Rajasekar S."/>
            <person name="Grimwood J."/>
            <person name="Han X."/>
            <person name="Sun S."/>
            <person name="Hou Z."/>
            <person name="He W."/>
            <person name="Dai G."/>
            <person name="Sun C."/>
            <person name="Schmutz J."/>
            <person name="Leebens-Mack J.H."/>
            <person name="Li F.W."/>
            <person name="Wang L."/>
        </authorList>
    </citation>
    <scope>NUCLEOTIDE SEQUENCE [LARGE SCALE GENOMIC DNA]</scope>
    <source>
        <strain evidence="2">cv. PW_Plant_1</strain>
    </source>
</reference>
<organism evidence="1 2">
    <name type="scientific">Diphasiastrum complanatum</name>
    <name type="common">Issler's clubmoss</name>
    <name type="synonym">Lycopodium complanatum</name>
    <dbReference type="NCBI Taxonomy" id="34168"/>
    <lineage>
        <taxon>Eukaryota</taxon>
        <taxon>Viridiplantae</taxon>
        <taxon>Streptophyta</taxon>
        <taxon>Embryophyta</taxon>
        <taxon>Tracheophyta</taxon>
        <taxon>Lycopodiopsida</taxon>
        <taxon>Lycopodiales</taxon>
        <taxon>Lycopodiaceae</taxon>
        <taxon>Lycopodioideae</taxon>
        <taxon>Diphasiastrum</taxon>
    </lineage>
</organism>
<gene>
    <name evidence="1" type="ORF">O6H91_23G066200</name>
</gene>
<name>A0ACC2ABN3_DIPCM</name>
<keyword evidence="2" id="KW-1185">Reference proteome</keyword>
<evidence type="ECO:0000313" key="1">
    <source>
        <dbReference type="EMBL" id="KAJ7514945.1"/>
    </source>
</evidence>
<dbReference type="Proteomes" id="UP001162992">
    <property type="component" value="Chromosome 23"/>
</dbReference>
<protein>
    <submittedName>
        <fullName evidence="1">Uncharacterized protein</fullName>
    </submittedName>
</protein>
<proteinExistence type="predicted"/>